<sequence length="136" mass="14976">MTTIAEDLKTTIDTDWGDALGKTTYVFMKVDQDTTQLEPPNPATDSVRIVIIEGNGIPIRYTKGADLMVYEGELHVFAVTYANMITALAELKQIADNLTTGVGDLSFTIPAIKGEEDDDLFVATIKYKWEKLTARG</sequence>
<protein>
    <submittedName>
        <fullName evidence="1">Uncharacterized protein</fullName>
    </submittedName>
</protein>
<proteinExistence type="predicted"/>
<organism evidence="1">
    <name type="scientific">marine sediment metagenome</name>
    <dbReference type="NCBI Taxonomy" id="412755"/>
    <lineage>
        <taxon>unclassified sequences</taxon>
        <taxon>metagenomes</taxon>
        <taxon>ecological metagenomes</taxon>
    </lineage>
</organism>
<comment type="caution">
    <text evidence="1">The sequence shown here is derived from an EMBL/GenBank/DDBJ whole genome shotgun (WGS) entry which is preliminary data.</text>
</comment>
<evidence type="ECO:0000313" key="1">
    <source>
        <dbReference type="EMBL" id="KKM17887.1"/>
    </source>
</evidence>
<gene>
    <name evidence="1" type="ORF">LCGC14_1671270</name>
</gene>
<dbReference type="EMBL" id="LAZR01014348">
    <property type="protein sequence ID" value="KKM17887.1"/>
    <property type="molecule type" value="Genomic_DNA"/>
</dbReference>
<accession>A0A0F9HS57</accession>
<reference evidence="1" key="1">
    <citation type="journal article" date="2015" name="Nature">
        <title>Complex archaea that bridge the gap between prokaryotes and eukaryotes.</title>
        <authorList>
            <person name="Spang A."/>
            <person name="Saw J.H."/>
            <person name="Jorgensen S.L."/>
            <person name="Zaremba-Niedzwiedzka K."/>
            <person name="Martijn J."/>
            <person name="Lind A.E."/>
            <person name="van Eijk R."/>
            <person name="Schleper C."/>
            <person name="Guy L."/>
            <person name="Ettema T.J."/>
        </authorList>
    </citation>
    <scope>NUCLEOTIDE SEQUENCE</scope>
</reference>
<name>A0A0F9HS57_9ZZZZ</name>
<dbReference type="AlphaFoldDB" id="A0A0F9HS57"/>